<dbReference type="PANTHER" id="PTHR37542">
    <property type="entry name" value="HELO DOMAIN-CONTAINING PROTEIN-RELATED"/>
    <property type="match status" value="1"/>
</dbReference>
<accession>A0A9N9LQQ5</accession>
<protein>
    <submittedName>
        <fullName evidence="1">Uncharacterized protein</fullName>
    </submittedName>
</protein>
<evidence type="ECO:0000313" key="2">
    <source>
        <dbReference type="Proteomes" id="UP000701801"/>
    </source>
</evidence>
<dbReference type="AlphaFoldDB" id="A0A9N9LQQ5"/>
<proteinExistence type="predicted"/>
<evidence type="ECO:0000313" key="1">
    <source>
        <dbReference type="EMBL" id="CAG8979580.1"/>
    </source>
</evidence>
<dbReference type="OrthoDB" id="1911848at2759"/>
<name>A0A9N9LQQ5_9HELO</name>
<dbReference type="PANTHER" id="PTHR37542:SF3">
    <property type="entry name" value="PRION-INHIBITION AND PROPAGATION HELO DOMAIN-CONTAINING PROTEIN"/>
    <property type="match status" value="1"/>
</dbReference>
<organism evidence="1 2">
    <name type="scientific">Hymenoscyphus albidus</name>
    <dbReference type="NCBI Taxonomy" id="595503"/>
    <lineage>
        <taxon>Eukaryota</taxon>
        <taxon>Fungi</taxon>
        <taxon>Dikarya</taxon>
        <taxon>Ascomycota</taxon>
        <taxon>Pezizomycotina</taxon>
        <taxon>Leotiomycetes</taxon>
        <taxon>Helotiales</taxon>
        <taxon>Helotiaceae</taxon>
        <taxon>Hymenoscyphus</taxon>
    </lineage>
</organism>
<dbReference type="InterPro" id="IPR038305">
    <property type="entry name" value="HeLo_sf"/>
</dbReference>
<dbReference type="EMBL" id="CAJVRM010000322">
    <property type="protein sequence ID" value="CAG8979580.1"/>
    <property type="molecule type" value="Genomic_DNA"/>
</dbReference>
<dbReference type="Gene3D" id="1.20.120.1020">
    <property type="entry name" value="Prion-inhibition and propagation, HeLo domain"/>
    <property type="match status" value="1"/>
</dbReference>
<keyword evidence="2" id="KW-1185">Reference proteome</keyword>
<comment type="caution">
    <text evidence="1">The sequence shown here is derived from an EMBL/GenBank/DDBJ whole genome shotgun (WGS) entry which is preliminary data.</text>
</comment>
<dbReference type="Proteomes" id="UP000701801">
    <property type="component" value="Unassembled WGS sequence"/>
</dbReference>
<sequence length="618" mass="69917">MAEIYGIVSGVLGLFPLCHVGFVTEVSPDGLGVLIDVFDTPKTFQLPVGRLELQRDKFDEWREIWTSECGDVDMKFEAYAKSNPVSAKKVLRQLALLAQVLFDATGLEEYYGIKSERANRDSKDLSQFRLKSGQELNIETTGIFLERCRLNLNFFQRTHFTLFKKDTLFHTLIAHLKEHISVLITYGPSPSLSKLRKGELELVKELNLHELRRLAEAASYESKHEDGDEKARYRDLSLAAQFSSVVKFERPHAAFKFSMRDFRMDETYILPSNLSSTMALLFDYPVKKENRVVLIEWLPPSPSLQDTERETRIKTLMLATPKPGQLLLPTCYGMLEDPYSRRFGLVLAPPPHIRSGLPSILTAGAISKKRMPASLREVMSRRHPACVGILELGTRFGLARRVVGSVWGMGCVGPSSGGHSGLSTTLSHPLDYAEPLFTGLFSPQLDILQEPSAIYDYHGGGEQLTLASHAPPIHVDHQVQLIHPLPHYDQAPSYDISINYYLHPHKASNPRHPHSRGYDIYSLGVLLLEIGLWKNLDSVVDLRLLFEEEEEYENGAFERIRQEFLGLCGRLDGLTGSIYANVVRKCLSINARDRTEEERRELSGFWRETMVILDKCCA</sequence>
<reference evidence="1" key="1">
    <citation type="submission" date="2021-07" db="EMBL/GenBank/DDBJ databases">
        <authorList>
            <person name="Durling M."/>
        </authorList>
    </citation>
    <scope>NUCLEOTIDE SEQUENCE</scope>
</reference>
<gene>
    <name evidence="1" type="ORF">HYALB_00010781</name>
</gene>